<organism evidence="1 2">
    <name type="scientific">Aggregatibacter aphrophilus</name>
    <name type="common">Haemophilus aphrophilus</name>
    <dbReference type="NCBI Taxonomy" id="732"/>
    <lineage>
        <taxon>Bacteria</taxon>
        <taxon>Pseudomonadati</taxon>
        <taxon>Pseudomonadota</taxon>
        <taxon>Gammaproteobacteria</taxon>
        <taxon>Pasteurellales</taxon>
        <taxon>Pasteurellaceae</taxon>
        <taxon>Aggregatibacter</taxon>
    </lineage>
</organism>
<proteinExistence type="predicted"/>
<sequence>MFYNVLNDFGTNSQYPYDFTFCKYRGFLHEKLVLLGLTVSLLGGCTLLDIVDDGKITHRKLTGEWQCTASYPEHNTKTVSRLKLIGDGSLVNNSSIIEPIDKPFFVYDLSSTGTWKLDEQTHKLTYTLTTNSVQRNHTEDALDAMEKDSRYKPYEENLFKKYSKRINKQNTINFVVTSLTRDSKNGQYTLVLEQKTAQKSYISSCVR</sequence>
<dbReference type="Proteomes" id="UP000253728">
    <property type="component" value="Unassembled WGS sequence"/>
</dbReference>
<gene>
    <name evidence="1" type="ORF">NCTC5908_00392</name>
</gene>
<evidence type="ECO:0000313" key="2">
    <source>
        <dbReference type="Proteomes" id="UP000253728"/>
    </source>
</evidence>
<accession>A0A336N3Z3</accession>
<protein>
    <submittedName>
        <fullName evidence="1">Uncharacterized protein</fullName>
    </submittedName>
</protein>
<evidence type="ECO:0000313" key="1">
    <source>
        <dbReference type="EMBL" id="SSY93607.1"/>
    </source>
</evidence>
<dbReference type="EMBL" id="UFSP01000001">
    <property type="protein sequence ID" value="SSY93607.1"/>
    <property type="molecule type" value="Genomic_DNA"/>
</dbReference>
<dbReference type="AlphaFoldDB" id="A0A336N3Z3"/>
<reference evidence="1 2" key="1">
    <citation type="submission" date="2018-06" db="EMBL/GenBank/DDBJ databases">
        <authorList>
            <consortium name="Pathogen Informatics"/>
            <person name="Doyle S."/>
        </authorList>
    </citation>
    <scope>NUCLEOTIDE SEQUENCE [LARGE SCALE GENOMIC DNA]</scope>
    <source>
        <strain evidence="1 2">NCTC5908</strain>
    </source>
</reference>
<name>A0A336N3Z3_AGGAP</name>